<accession>A0A4V4R7G1</accession>
<gene>
    <name evidence="1" type="ORF">D8779_20185</name>
</gene>
<sequence length="185" mass="20795">MHCQLTLADQPPQAGITLCTTLPGQGCPMHLRLLLLVPLLMTGCSTPKYFEAVQPSSPQRAVLYLYRPQASNPGLMQPLRYDYPEVFIDGQSIGMLKFNSHQHIELAPGKHSVRVTGLSPAAKWEPRDIEQTLTLKPAQVSYLKLNVQYQLNEMVLGQPGPRYSIHLTPMRSEDAVYEIRHTQPH</sequence>
<comment type="caution">
    <text evidence="1">The sequence shown here is derived from an EMBL/GenBank/DDBJ whole genome shotgun (WGS) entry which is preliminary data.</text>
</comment>
<name>A0A4V4R7G1_9PSED</name>
<evidence type="ECO:0000313" key="2">
    <source>
        <dbReference type="Proteomes" id="UP000307541"/>
    </source>
</evidence>
<dbReference type="EMBL" id="RFLV01000007">
    <property type="protein sequence ID" value="TIH06434.1"/>
    <property type="molecule type" value="Genomic_DNA"/>
</dbReference>
<dbReference type="Proteomes" id="UP000307541">
    <property type="component" value="Unassembled WGS sequence"/>
</dbReference>
<reference evidence="1 2" key="1">
    <citation type="submission" date="2018-10" db="EMBL/GenBank/DDBJ databases">
        <title>Pseudomonas leptonychotis sp. nov., isolated from Weddell seals in Antarctica.</title>
        <authorList>
            <person name="Novakova D."/>
            <person name="Svec P."/>
            <person name="Kralova S."/>
            <person name="Kristofova L."/>
            <person name="Zeman M."/>
            <person name="Pantucek R."/>
            <person name="Maslanova I."/>
            <person name="Sedlacek I."/>
        </authorList>
    </citation>
    <scope>NUCLEOTIDE SEQUENCE [LARGE SCALE GENOMIC DNA]</scope>
    <source>
        <strain evidence="1 2">CCM 8849</strain>
    </source>
</reference>
<organism evidence="1 2">
    <name type="scientific">Pseudomonas leptonychotis</name>
    <dbReference type="NCBI Taxonomy" id="2448482"/>
    <lineage>
        <taxon>Bacteria</taxon>
        <taxon>Pseudomonadati</taxon>
        <taxon>Pseudomonadota</taxon>
        <taxon>Gammaproteobacteria</taxon>
        <taxon>Pseudomonadales</taxon>
        <taxon>Pseudomonadaceae</taxon>
        <taxon>Pseudomonas</taxon>
    </lineage>
</organism>
<dbReference type="OrthoDB" id="7002259at2"/>
<dbReference type="AlphaFoldDB" id="A0A4V4R7G1"/>
<keyword evidence="2" id="KW-1185">Reference proteome</keyword>
<proteinExistence type="predicted"/>
<protein>
    <submittedName>
        <fullName evidence="1">DUF2846 domain-containing protein</fullName>
    </submittedName>
</protein>
<evidence type="ECO:0000313" key="1">
    <source>
        <dbReference type="EMBL" id="TIH06434.1"/>
    </source>
</evidence>